<gene>
    <name evidence="13 19" type="primary">uvrB</name>
    <name evidence="19" type="ORF">V22_25450</name>
</gene>
<keyword evidence="20" id="KW-1185">Reference proteome</keyword>
<dbReference type="GO" id="GO:0009380">
    <property type="term" value="C:excinuclease repair complex"/>
    <property type="evidence" value="ECO:0007669"/>
    <property type="project" value="InterPro"/>
</dbReference>
<evidence type="ECO:0000259" key="17">
    <source>
        <dbReference type="PROSITE" id="PS51192"/>
    </source>
</evidence>
<keyword evidence="10 13" id="KW-0742">SOS response</keyword>
<dbReference type="HAMAP" id="MF_00204">
    <property type="entry name" value="UvrB"/>
    <property type="match status" value="1"/>
</dbReference>
<reference evidence="19 20" key="1">
    <citation type="submission" date="2019-02" db="EMBL/GenBank/DDBJ databases">
        <title>Deep-cultivation of Planctomycetes and their phenomic and genomic characterization uncovers novel biology.</title>
        <authorList>
            <person name="Wiegand S."/>
            <person name="Jogler M."/>
            <person name="Boedeker C."/>
            <person name="Pinto D."/>
            <person name="Vollmers J."/>
            <person name="Rivas-Marin E."/>
            <person name="Kohn T."/>
            <person name="Peeters S.H."/>
            <person name="Heuer A."/>
            <person name="Rast P."/>
            <person name="Oberbeckmann S."/>
            <person name="Bunk B."/>
            <person name="Jeske O."/>
            <person name="Meyerdierks A."/>
            <person name="Storesund J.E."/>
            <person name="Kallscheuer N."/>
            <person name="Luecker S."/>
            <person name="Lage O.M."/>
            <person name="Pohl T."/>
            <person name="Merkel B.J."/>
            <person name="Hornburger P."/>
            <person name="Mueller R.-W."/>
            <person name="Bruemmer F."/>
            <person name="Labrenz M."/>
            <person name="Spormann A.M."/>
            <person name="Op den Camp H."/>
            <person name="Overmann J."/>
            <person name="Amann R."/>
            <person name="Jetten M.S.M."/>
            <person name="Mascher T."/>
            <person name="Medema M.H."/>
            <person name="Devos D.P."/>
            <person name="Kaster A.-K."/>
            <person name="Ovreas L."/>
            <person name="Rohde M."/>
            <person name="Galperin M.Y."/>
            <person name="Jogler C."/>
        </authorList>
    </citation>
    <scope>NUCLEOTIDE SEQUENCE [LARGE SCALE GENOMIC DNA]</scope>
    <source>
        <strain evidence="19 20">V22</strain>
    </source>
</reference>
<dbReference type="PANTHER" id="PTHR24029">
    <property type="entry name" value="UVRABC SYSTEM PROTEIN B"/>
    <property type="match status" value="1"/>
</dbReference>
<dbReference type="PROSITE" id="PS51192">
    <property type="entry name" value="HELICASE_ATP_BIND_1"/>
    <property type="match status" value="1"/>
</dbReference>
<comment type="domain">
    <text evidence="13">The beta-hairpin motif is involved in DNA binding.</text>
</comment>
<dbReference type="InterPro" id="IPR001650">
    <property type="entry name" value="Helicase_C-like"/>
</dbReference>
<feature type="short sequence motif" description="Beta-hairpin" evidence="13">
    <location>
        <begin position="91"/>
        <end position="114"/>
    </location>
</feature>
<dbReference type="GO" id="GO:0009432">
    <property type="term" value="P:SOS response"/>
    <property type="evidence" value="ECO:0007669"/>
    <property type="project" value="UniProtKB-UniRule"/>
</dbReference>
<dbReference type="InterPro" id="IPR036876">
    <property type="entry name" value="UVR_dom_sf"/>
</dbReference>
<feature type="region of interest" description="Disordered" evidence="15">
    <location>
        <begin position="652"/>
        <end position="694"/>
    </location>
</feature>
<comment type="subcellular location">
    <subcellularLocation>
        <location evidence="1 13 14">Cytoplasm</location>
    </subcellularLocation>
</comment>
<evidence type="ECO:0000256" key="6">
    <source>
        <dbReference type="ARBA" id="ARBA00022769"/>
    </source>
</evidence>
<keyword evidence="6 13" id="KW-0228">DNA excision</keyword>
<evidence type="ECO:0000259" key="16">
    <source>
        <dbReference type="PROSITE" id="PS50151"/>
    </source>
</evidence>
<keyword evidence="7 13" id="KW-0067">ATP-binding</keyword>
<dbReference type="InterPro" id="IPR024759">
    <property type="entry name" value="UvrB_YAD/RRR_dom"/>
</dbReference>
<sequence>MPPFQVVSEFAPGGDQPKAIATLTEGLKEGQDEQVLLGVTGSGKTYTIANVIQEVQRPTLVLSHNKTLAAQLYSELKEFFPHNAVSYFVSYYDYYQPEAYIPQRDIYIEKDASINEEIDRLRLQATSSLVSRRDVIVVASVSCIYGLGSPKDYLDMMVPLAVGEEIDRDTFLRKLIDIQYERKDYELSRASFRVRGDVIELWPAYEEFAYRIELWGNEVESLAVIHPTSAEVLKKETNIYVYPAKHYVLPQSSIDAAMGEIEQELNDSLEAFQKEGKLLEAQRLAARTRYDMELLKEVGFCPGIENYSRALSRRKPGEPPYTLLDFFPEDALTVIDESHVTIPQIRAMFNGDQARKKVLVEHGFRLPMAMDNRPLKFEEWQQRKKQTIYVSATPGDWELERTEGEIVEQVIRPTGLVDPLIHVVPARGQVPHLMEEIRKRSAKHERVLVTTLTKRLAEDLTAYLIEEGIRCQWLHSEMDAIERVQVLRELREAKFDAVVGVNLLREGLDLPEVSLVTILDADKEGFLRSETSLIQTIGRSARNANAEVILYADKITESMQRAIEETNRRRELQITYNKKHGITPATIKKAIRRGIEDEIQARKVVQKAAGIQDETQYVTQEFLQELEQEMHAAAESLDFERAAQLRDRIEQLKNNIGQPLPDESTNDDSSEHGSRRGRRKGRKGRRVPKPSRGE</sequence>
<proteinExistence type="inferred from homology"/>
<keyword evidence="3 13" id="KW-0963">Cytoplasm</keyword>
<dbReference type="CDD" id="cd18790">
    <property type="entry name" value="SF2_C_UvrB"/>
    <property type="match status" value="1"/>
</dbReference>
<feature type="binding site" evidence="13">
    <location>
        <begin position="38"/>
        <end position="45"/>
    </location>
    <ligand>
        <name>ATP</name>
        <dbReference type="ChEBI" id="CHEBI:30616"/>
    </ligand>
</feature>
<keyword evidence="9 13" id="KW-0234">DNA repair</keyword>
<evidence type="ECO:0000256" key="14">
    <source>
        <dbReference type="RuleBase" id="RU003587"/>
    </source>
</evidence>
<name>A0A517TAA1_9PLAN</name>
<dbReference type="Pfam" id="PF17757">
    <property type="entry name" value="UvrB_inter"/>
    <property type="match status" value="1"/>
</dbReference>
<evidence type="ECO:0000256" key="1">
    <source>
        <dbReference type="ARBA" id="ARBA00004496"/>
    </source>
</evidence>
<dbReference type="PANTHER" id="PTHR24029:SF0">
    <property type="entry name" value="UVRABC SYSTEM PROTEIN B"/>
    <property type="match status" value="1"/>
</dbReference>
<dbReference type="GO" id="GO:0003677">
    <property type="term" value="F:DNA binding"/>
    <property type="evidence" value="ECO:0007669"/>
    <property type="project" value="UniProtKB-UniRule"/>
</dbReference>
<evidence type="ECO:0000256" key="11">
    <source>
        <dbReference type="ARBA" id="ARBA00026033"/>
    </source>
</evidence>
<dbReference type="OrthoDB" id="9806651at2"/>
<feature type="domain" description="Helicase ATP-binding" evidence="17">
    <location>
        <begin position="25"/>
        <end position="178"/>
    </location>
</feature>
<dbReference type="SMART" id="SM00487">
    <property type="entry name" value="DEXDc"/>
    <property type="match status" value="1"/>
</dbReference>
<comment type="function">
    <text evidence="13">The UvrABC repair system catalyzes the recognition and processing of DNA lesions. A damage recognition complex composed of 2 UvrA and 2 UvrB subunits scans DNA for abnormalities. Upon binding of the UvrA(2)B(2) complex to a putative damaged site, the DNA wraps around one UvrB monomer. DNA wrap is dependent on ATP binding by UvrB and probably causes local melting of the DNA helix, facilitating insertion of UvrB beta-hairpin between the DNA strands. Then UvrB probes one DNA strand for the presence of a lesion. If a lesion is found the UvrA subunits dissociate and the UvrB-DNA preincision complex is formed. This complex is subsequently bound by UvrC and the second UvrB is released. If no lesion is found, the DNA wraps around the other UvrB subunit that will check the other stand for damage.</text>
</comment>
<feature type="domain" description="Helicase C-terminal" evidence="18">
    <location>
        <begin position="429"/>
        <end position="591"/>
    </location>
</feature>
<evidence type="ECO:0000313" key="19">
    <source>
        <dbReference type="EMBL" id="QDT65297.1"/>
    </source>
</evidence>
<dbReference type="SUPFAM" id="SSF52540">
    <property type="entry name" value="P-loop containing nucleoside triphosphate hydrolases"/>
    <property type="match status" value="2"/>
</dbReference>
<dbReference type="InterPro" id="IPR041471">
    <property type="entry name" value="UvrB_inter"/>
</dbReference>
<dbReference type="SUPFAM" id="SSF46600">
    <property type="entry name" value="C-terminal UvrC-binding domain of UvrB"/>
    <property type="match status" value="1"/>
</dbReference>
<dbReference type="Pfam" id="PF00271">
    <property type="entry name" value="Helicase_C"/>
    <property type="match status" value="1"/>
</dbReference>
<dbReference type="PROSITE" id="PS51194">
    <property type="entry name" value="HELICASE_CTER"/>
    <property type="match status" value="1"/>
</dbReference>
<dbReference type="InterPro" id="IPR014001">
    <property type="entry name" value="Helicase_ATP-bd"/>
</dbReference>
<evidence type="ECO:0000256" key="2">
    <source>
        <dbReference type="ARBA" id="ARBA00008533"/>
    </source>
</evidence>
<dbReference type="Gene3D" id="4.10.860.10">
    <property type="entry name" value="UVR domain"/>
    <property type="match status" value="1"/>
</dbReference>
<dbReference type="InterPro" id="IPR001943">
    <property type="entry name" value="UVR_dom"/>
</dbReference>
<dbReference type="Pfam" id="PF04851">
    <property type="entry name" value="ResIII"/>
    <property type="match status" value="1"/>
</dbReference>
<dbReference type="Pfam" id="PF02151">
    <property type="entry name" value="UVR"/>
    <property type="match status" value="1"/>
</dbReference>
<protein>
    <recommendedName>
        <fullName evidence="12 13">UvrABC system protein B</fullName>
        <shortName evidence="13">Protein UvrB</shortName>
    </recommendedName>
    <alternativeName>
        <fullName evidence="13">Excinuclease ABC subunit B</fullName>
    </alternativeName>
</protein>
<dbReference type="Proteomes" id="UP000319976">
    <property type="component" value="Chromosome"/>
</dbReference>
<dbReference type="InterPro" id="IPR004807">
    <property type="entry name" value="UvrB"/>
</dbReference>
<dbReference type="NCBIfam" id="NF003673">
    <property type="entry name" value="PRK05298.1"/>
    <property type="match status" value="1"/>
</dbReference>
<evidence type="ECO:0000256" key="10">
    <source>
        <dbReference type="ARBA" id="ARBA00023236"/>
    </source>
</evidence>
<dbReference type="KEGG" id="chya:V22_25450"/>
<dbReference type="PROSITE" id="PS50151">
    <property type="entry name" value="UVR"/>
    <property type="match status" value="1"/>
</dbReference>
<keyword evidence="8 13" id="KW-0267">Excision nuclease</keyword>
<evidence type="ECO:0000256" key="15">
    <source>
        <dbReference type="SAM" id="MobiDB-lite"/>
    </source>
</evidence>
<dbReference type="AlphaFoldDB" id="A0A517TAA1"/>
<dbReference type="GO" id="GO:0006289">
    <property type="term" value="P:nucleotide-excision repair"/>
    <property type="evidence" value="ECO:0007669"/>
    <property type="project" value="UniProtKB-UniRule"/>
</dbReference>
<feature type="domain" description="UVR" evidence="16">
    <location>
        <begin position="620"/>
        <end position="655"/>
    </location>
</feature>
<dbReference type="InterPro" id="IPR006935">
    <property type="entry name" value="Helicase/UvrB_N"/>
</dbReference>
<keyword evidence="4 13" id="KW-0547">Nucleotide-binding</keyword>
<evidence type="ECO:0000256" key="4">
    <source>
        <dbReference type="ARBA" id="ARBA00022741"/>
    </source>
</evidence>
<dbReference type="CDD" id="cd17916">
    <property type="entry name" value="DEXHc_UvrB"/>
    <property type="match status" value="1"/>
</dbReference>
<evidence type="ECO:0000256" key="12">
    <source>
        <dbReference type="ARBA" id="ARBA00029504"/>
    </source>
</evidence>
<dbReference type="RefSeq" id="WP_145263176.1">
    <property type="nucleotide sequence ID" value="NZ_CP036316.1"/>
</dbReference>
<evidence type="ECO:0000259" key="18">
    <source>
        <dbReference type="PROSITE" id="PS51194"/>
    </source>
</evidence>
<keyword evidence="5 13" id="KW-0227">DNA damage</keyword>
<comment type="similarity">
    <text evidence="2 13 14">Belongs to the UvrB family.</text>
</comment>
<dbReference type="GO" id="GO:0016887">
    <property type="term" value="F:ATP hydrolysis activity"/>
    <property type="evidence" value="ECO:0007669"/>
    <property type="project" value="InterPro"/>
</dbReference>
<evidence type="ECO:0000256" key="7">
    <source>
        <dbReference type="ARBA" id="ARBA00022840"/>
    </source>
</evidence>
<evidence type="ECO:0000256" key="8">
    <source>
        <dbReference type="ARBA" id="ARBA00022881"/>
    </source>
</evidence>
<dbReference type="InterPro" id="IPR027417">
    <property type="entry name" value="P-loop_NTPase"/>
</dbReference>
<evidence type="ECO:0000256" key="5">
    <source>
        <dbReference type="ARBA" id="ARBA00022763"/>
    </source>
</evidence>
<evidence type="ECO:0000313" key="20">
    <source>
        <dbReference type="Proteomes" id="UP000319976"/>
    </source>
</evidence>
<dbReference type="NCBIfam" id="TIGR00631">
    <property type="entry name" value="uvrb"/>
    <property type="match status" value="1"/>
</dbReference>
<evidence type="ECO:0000256" key="13">
    <source>
        <dbReference type="HAMAP-Rule" id="MF_00204"/>
    </source>
</evidence>
<dbReference type="EMBL" id="CP036316">
    <property type="protein sequence ID" value="QDT65297.1"/>
    <property type="molecule type" value="Genomic_DNA"/>
</dbReference>
<dbReference type="GO" id="GO:0005524">
    <property type="term" value="F:ATP binding"/>
    <property type="evidence" value="ECO:0007669"/>
    <property type="project" value="UniProtKB-UniRule"/>
</dbReference>
<dbReference type="Gene3D" id="3.40.50.300">
    <property type="entry name" value="P-loop containing nucleotide triphosphate hydrolases"/>
    <property type="match status" value="3"/>
</dbReference>
<organism evidence="19 20">
    <name type="scientific">Calycomorphotria hydatis</name>
    <dbReference type="NCBI Taxonomy" id="2528027"/>
    <lineage>
        <taxon>Bacteria</taxon>
        <taxon>Pseudomonadati</taxon>
        <taxon>Planctomycetota</taxon>
        <taxon>Planctomycetia</taxon>
        <taxon>Planctomycetales</taxon>
        <taxon>Planctomycetaceae</taxon>
        <taxon>Calycomorphotria</taxon>
    </lineage>
</organism>
<evidence type="ECO:0000256" key="3">
    <source>
        <dbReference type="ARBA" id="ARBA00022490"/>
    </source>
</evidence>
<comment type="subunit">
    <text evidence="11 13 14">Forms a heterotetramer with UvrA during the search for lesions. Interacts with UvrC in an incision complex.</text>
</comment>
<dbReference type="GO" id="GO:0009381">
    <property type="term" value="F:excinuclease ABC activity"/>
    <property type="evidence" value="ECO:0007669"/>
    <property type="project" value="UniProtKB-UniRule"/>
</dbReference>
<accession>A0A517TAA1</accession>
<dbReference type="SMART" id="SM00490">
    <property type="entry name" value="HELICc"/>
    <property type="match status" value="1"/>
</dbReference>
<evidence type="ECO:0000256" key="9">
    <source>
        <dbReference type="ARBA" id="ARBA00023204"/>
    </source>
</evidence>
<dbReference type="GO" id="GO:0005737">
    <property type="term" value="C:cytoplasm"/>
    <property type="evidence" value="ECO:0007669"/>
    <property type="project" value="UniProtKB-SubCell"/>
</dbReference>
<feature type="compositionally biased region" description="Basic residues" evidence="15">
    <location>
        <begin position="675"/>
        <end position="694"/>
    </location>
</feature>
<dbReference type="Pfam" id="PF12344">
    <property type="entry name" value="UvrB"/>
    <property type="match status" value="1"/>
</dbReference>